<dbReference type="RefSeq" id="WP_110481109.1">
    <property type="nucleotide sequence ID" value="NZ_CP024988.1"/>
</dbReference>
<dbReference type="Gene3D" id="3.40.50.12780">
    <property type="entry name" value="N-terminal domain of ligase-like"/>
    <property type="match status" value="1"/>
</dbReference>
<name>A0A2Z3YPW2_9CORY</name>
<dbReference type="NCBIfam" id="TIGR03089">
    <property type="entry name" value="TIGR03089 family protein"/>
    <property type="match status" value="1"/>
</dbReference>
<dbReference type="SUPFAM" id="SSF56801">
    <property type="entry name" value="Acetyl-CoA synthetase-like"/>
    <property type="match status" value="1"/>
</dbReference>
<dbReference type="STRING" id="1737425.GCA_900049755_00521"/>
<gene>
    <name evidence="1" type="ORF">Csp1_07720</name>
</gene>
<dbReference type="InterPro" id="IPR042099">
    <property type="entry name" value="ANL_N_sf"/>
</dbReference>
<dbReference type="Proteomes" id="UP000247696">
    <property type="component" value="Chromosome"/>
</dbReference>
<evidence type="ECO:0000313" key="1">
    <source>
        <dbReference type="EMBL" id="AWT25581.1"/>
    </source>
</evidence>
<reference evidence="2" key="1">
    <citation type="submission" date="2017-11" db="EMBL/GenBank/DDBJ databases">
        <title>Otitis media/interna in a cat caused by the recently described species Corynebacterium provencense.</title>
        <authorList>
            <person name="Kittl S."/>
            <person name="Brodard I."/>
            <person name="Rychener L."/>
            <person name="Jores J."/>
            <person name="Roosje P."/>
            <person name="Gobeli Brawand S."/>
        </authorList>
    </citation>
    <scope>NUCLEOTIDE SEQUENCE [LARGE SCALE GENOMIC DNA]</scope>
    <source>
        <strain evidence="2">17KM38</strain>
    </source>
</reference>
<protein>
    <recommendedName>
        <fullName evidence="3">TIGR03089 family protein</fullName>
    </recommendedName>
</protein>
<accession>A0A2Z3YPW2</accession>
<keyword evidence="2" id="KW-1185">Reference proteome</keyword>
<evidence type="ECO:0000313" key="2">
    <source>
        <dbReference type="Proteomes" id="UP000247696"/>
    </source>
</evidence>
<organism evidence="1 2">
    <name type="scientific">Corynebacterium provencense</name>
    <dbReference type="NCBI Taxonomy" id="1737425"/>
    <lineage>
        <taxon>Bacteria</taxon>
        <taxon>Bacillati</taxon>
        <taxon>Actinomycetota</taxon>
        <taxon>Actinomycetes</taxon>
        <taxon>Mycobacteriales</taxon>
        <taxon>Corynebacteriaceae</taxon>
        <taxon>Corynebacterium</taxon>
    </lineage>
</organism>
<proteinExistence type="predicted"/>
<dbReference type="OrthoDB" id="3396763at2"/>
<sequence>MDLTAPLLASDPSCPRITTYTPGGRMELSAATVANWAAKAGNYFSGELGLGPGDVVVVDCPTNWLPAVLVPGCWQAGAAVCSPSSPAASDAAALLTADPDSAFATGFDAEILQISGDPFGRGVVESGGTVPFGVTDLIPDLRVQADRYTGPVTGDTVAALVTVTGDELTGDDLRHLAARSGQGVRLVSTGWEDADGLVRRLLPLFTGGSVVLSTDADRQRLEQLAQVEKATVSPGP</sequence>
<dbReference type="KEGG" id="cpre:Csp1_07720"/>
<dbReference type="AlphaFoldDB" id="A0A2Z3YPW2"/>
<dbReference type="InterPro" id="IPR017523">
    <property type="entry name" value="Rv3268"/>
</dbReference>
<evidence type="ECO:0008006" key="3">
    <source>
        <dbReference type="Google" id="ProtNLM"/>
    </source>
</evidence>
<dbReference type="EMBL" id="CP024988">
    <property type="protein sequence ID" value="AWT25581.1"/>
    <property type="molecule type" value="Genomic_DNA"/>
</dbReference>